<comment type="similarity">
    <text evidence="11">Belongs to the acireductone dioxygenase (ARD) family.</text>
</comment>
<protein>
    <recommendedName>
        <fullName evidence="11">Acireductone dioxygenase</fullName>
    </recommendedName>
    <alternativeName>
        <fullName evidence="11">Acireductone dioxygenase (Fe(2+)-requiring)</fullName>
        <shortName evidence="11">ARD'</shortName>
        <shortName evidence="11">Fe-ARD</shortName>
        <ecNumber evidence="11">1.13.11.54</ecNumber>
    </alternativeName>
    <alternativeName>
        <fullName evidence="11">Acireductone dioxygenase (Ni(2+)-requiring)</fullName>
        <shortName evidence="11">ARD</shortName>
        <shortName evidence="11">Ni-ARD</shortName>
        <ecNumber evidence="11">1.13.11.53</ecNumber>
    </alternativeName>
</protein>
<dbReference type="PANTHER" id="PTHR23418">
    <property type="entry name" value="ACIREDUCTONE DIOXYGENASE"/>
    <property type="match status" value="1"/>
</dbReference>
<dbReference type="SUPFAM" id="SSF51182">
    <property type="entry name" value="RmlC-like cupins"/>
    <property type="match status" value="1"/>
</dbReference>
<proteinExistence type="inferred from homology"/>
<feature type="binding site" evidence="11">
    <location>
        <position position="88"/>
    </location>
    <ligand>
        <name>Fe(2+)</name>
        <dbReference type="ChEBI" id="CHEBI:29033"/>
        <note>for iron-dependent acireductone dioxygenase activity</note>
    </ligand>
</feature>
<keyword evidence="7 11" id="KW-0560">Oxidoreductase</keyword>
<keyword evidence="13" id="KW-1185">Reference proteome</keyword>
<dbReference type="InterPro" id="IPR004313">
    <property type="entry name" value="ARD"/>
</dbReference>
<dbReference type="CDD" id="cd02232">
    <property type="entry name" value="cupin_ARD"/>
    <property type="match status" value="1"/>
</dbReference>
<dbReference type="OrthoDB" id="1867259at2759"/>
<dbReference type="Gene3D" id="2.60.120.10">
    <property type="entry name" value="Jelly Rolls"/>
    <property type="match status" value="1"/>
</dbReference>
<comment type="subcellular location">
    <subcellularLocation>
        <location evidence="11">Cytoplasm</location>
    </subcellularLocation>
    <subcellularLocation>
        <location evidence="11">Nucleus</location>
    </subcellularLocation>
</comment>
<evidence type="ECO:0000256" key="5">
    <source>
        <dbReference type="ARBA" id="ARBA00022723"/>
    </source>
</evidence>
<dbReference type="FunFam" id="2.60.120.10:FF:000079">
    <property type="entry name" value="1,2-dihydroxy-3-keto-5-methylthiopentene dioxygenase"/>
    <property type="match status" value="1"/>
</dbReference>
<keyword evidence="6 11" id="KW-0223">Dioxygenase</keyword>
<feature type="binding site" evidence="11">
    <location>
        <position position="86"/>
    </location>
    <ligand>
        <name>Fe(2+)</name>
        <dbReference type="ChEBI" id="CHEBI:29033"/>
        <note>for iron-dependent acireductone dioxygenase activity</note>
    </ligand>
</feature>
<comment type="pathway">
    <text evidence="11">Amino-acid biosynthesis; L-methionine biosynthesis via salvage pathway; L-methionine from S-methyl-5-thio-alpha-D-ribose 1-phosphate: step 5/6.</text>
</comment>
<keyword evidence="8 11" id="KW-0408">Iron</keyword>
<name>A0A8H3I8T8_9LECA</name>
<sequence length="181" mass="20700">MHIFYHDDKPGDCRLPHDSGIPLSLPHLSSLGIHYHTFPPAHPSSATQVSSLATARNYASRDEITVSPSAMGASYEDKIRSFYEEHMHEDEEIRYILKGSGYFDVRDTEDRWVRIKAEPGDLIILPAGIYHRFTVDEDNYINAMRLFQTQPKWAALNRSEETEANECRKNYVRARAAGFQG</sequence>
<comment type="catalytic activity">
    <reaction evidence="11">
        <text>1,2-dihydroxy-5-(methylsulfanyl)pent-1-en-3-one + O2 = 3-(methylsulfanyl)propanoate + CO + formate + 2 H(+)</text>
        <dbReference type="Rhea" id="RHEA:14161"/>
        <dbReference type="ChEBI" id="CHEBI:15378"/>
        <dbReference type="ChEBI" id="CHEBI:15379"/>
        <dbReference type="ChEBI" id="CHEBI:15740"/>
        <dbReference type="ChEBI" id="CHEBI:17245"/>
        <dbReference type="ChEBI" id="CHEBI:49016"/>
        <dbReference type="ChEBI" id="CHEBI:49252"/>
        <dbReference type="EC" id="1.13.11.53"/>
    </reaction>
</comment>
<comment type="catalytic activity">
    <reaction evidence="1 11">
        <text>1,2-dihydroxy-5-(methylsulfanyl)pent-1-en-3-one + O2 = 4-methylsulfanyl-2-oxobutanoate + formate + 2 H(+)</text>
        <dbReference type="Rhea" id="RHEA:24504"/>
        <dbReference type="ChEBI" id="CHEBI:15378"/>
        <dbReference type="ChEBI" id="CHEBI:15379"/>
        <dbReference type="ChEBI" id="CHEBI:15740"/>
        <dbReference type="ChEBI" id="CHEBI:16723"/>
        <dbReference type="ChEBI" id="CHEBI:49252"/>
        <dbReference type="EC" id="1.13.11.54"/>
    </reaction>
</comment>
<keyword evidence="2 11" id="KW-0963">Cytoplasm</keyword>
<dbReference type="Pfam" id="PF03079">
    <property type="entry name" value="ARD"/>
    <property type="match status" value="1"/>
</dbReference>
<evidence type="ECO:0000256" key="7">
    <source>
        <dbReference type="ARBA" id="ARBA00023002"/>
    </source>
</evidence>
<feature type="binding site" evidence="11">
    <location>
        <position position="92"/>
    </location>
    <ligand>
        <name>Fe(2+)</name>
        <dbReference type="ChEBI" id="CHEBI:29033"/>
        <note>for iron-dependent acireductone dioxygenase activity</note>
    </ligand>
</feature>
<feature type="binding site" evidence="11">
    <location>
        <position position="86"/>
    </location>
    <ligand>
        <name>Ni(2+)</name>
        <dbReference type="ChEBI" id="CHEBI:49786"/>
        <note>for nickel-dependent acireductone dioxygenase activity</note>
    </ligand>
</feature>
<comment type="caution">
    <text evidence="12">The sequence shown here is derived from an EMBL/GenBank/DDBJ whole genome shotgun (WGS) entry which is preliminary data.</text>
</comment>
<dbReference type="AlphaFoldDB" id="A0A8H3I8T8"/>
<keyword evidence="4 11" id="KW-0028">Amino-acid biosynthesis</keyword>
<evidence type="ECO:0000256" key="11">
    <source>
        <dbReference type="HAMAP-Rule" id="MF_03154"/>
    </source>
</evidence>
<dbReference type="GO" id="GO:0016151">
    <property type="term" value="F:nickel cation binding"/>
    <property type="evidence" value="ECO:0007669"/>
    <property type="project" value="UniProtKB-UniRule"/>
</dbReference>
<reference evidence="12" key="1">
    <citation type="submission" date="2021-03" db="EMBL/GenBank/DDBJ databases">
        <authorList>
            <person name="Tagirdzhanova G."/>
        </authorList>
    </citation>
    <scope>NUCLEOTIDE SEQUENCE</scope>
</reference>
<comment type="cofactor">
    <cofactor evidence="11">
        <name>Fe(2+)</name>
        <dbReference type="ChEBI" id="CHEBI:29033"/>
    </cofactor>
    <cofactor evidence="11">
        <name>Ni(2+)</name>
        <dbReference type="ChEBI" id="CHEBI:49786"/>
    </cofactor>
    <text evidence="11">Binds either 1 Fe or Ni cation per monomer. Iron-binding promotes an acireductone dioxygenase reaction producing 2-keto-4-methylthiobutyrate, while nickel-binding promotes an acireductone dioxygenase reaction producing 3-(methylsulfanyl)propanoate.</text>
</comment>
<dbReference type="GO" id="GO:0005634">
    <property type="term" value="C:nucleus"/>
    <property type="evidence" value="ECO:0007669"/>
    <property type="project" value="UniProtKB-SubCell"/>
</dbReference>
<evidence type="ECO:0000256" key="9">
    <source>
        <dbReference type="ARBA" id="ARBA00023167"/>
    </source>
</evidence>
<evidence type="ECO:0000256" key="1">
    <source>
        <dbReference type="ARBA" id="ARBA00000428"/>
    </source>
</evidence>
<dbReference type="GO" id="GO:0010309">
    <property type="term" value="F:acireductone dioxygenase [iron(II)-requiring] activity"/>
    <property type="evidence" value="ECO:0007669"/>
    <property type="project" value="UniProtKB-UniRule"/>
</dbReference>
<evidence type="ECO:0000256" key="2">
    <source>
        <dbReference type="ARBA" id="ARBA00022490"/>
    </source>
</evidence>
<dbReference type="GO" id="GO:0019509">
    <property type="term" value="P:L-methionine salvage from methylthioadenosine"/>
    <property type="evidence" value="ECO:0007669"/>
    <property type="project" value="UniProtKB-UniRule"/>
</dbReference>
<keyword evidence="9 11" id="KW-0486">Methionine biosynthesis</keyword>
<evidence type="ECO:0000256" key="3">
    <source>
        <dbReference type="ARBA" id="ARBA00022596"/>
    </source>
</evidence>
<organism evidence="12 13">
    <name type="scientific">Imshaugia aleurites</name>
    <dbReference type="NCBI Taxonomy" id="172621"/>
    <lineage>
        <taxon>Eukaryota</taxon>
        <taxon>Fungi</taxon>
        <taxon>Dikarya</taxon>
        <taxon>Ascomycota</taxon>
        <taxon>Pezizomycotina</taxon>
        <taxon>Lecanoromycetes</taxon>
        <taxon>OSLEUM clade</taxon>
        <taxon>Lecanoromycetidae</taxon>
        <taxon>Lecanorales</taxon>
        <taxon>Lecanorineae</taxon>
        <taxon>Parmeliaceae</taxon>
        <taxon>Imshaugia</taxon>
    </lineage>
</organism>
<keyword evidence="10 11" id="KW-0539">Nucleus</keyword>
<dbReference type="GO" id="GO:0005506">
    <property type="term" value="F:iron ion binding"/>
    <property type="evidence" value="ECO:0007669"/>
    <property type="project" value="UniProtKB-UniRule"/>
</dbReference>
<dbReference type="HAMAP" id="MF_03154">
    <property type="entry name" value="Salvage_MtnD_euk"/>
    <property type="match status" value="1"/>
</dbReference>
<dbReference type="GO" id="GO:0005737">
    <property type="term" value="C:cytoplasm"/>
    <property type="evidence" value="ECO:0007669"/>
    <property type="project" value="UniProtKB-SubCell"/>
</dbReference>
<keyword evidence="5 11" id="KW-0479">Metal-binding</keyword>
<dbReference type="EC" id="1.13.11.54" evidence="11"/>
<dbReference type="GO" id="GO:0010308">
    <property type="term" value="F:acireductone dioxygenase (Ni2+-requiring) activity"/>
    <property type="evidence" value="ECO:0007669"/>
    <property type="project" value="UniProtKB-UniRule"/>
</dbReference>
<evidence type="ECO:0000256" key="8">
    <source>
        <dbReference type="ARBA" id="ARBA00023004"/>
    </source>
</evidence>
<evidence type="ECO:0000256" key="6">
    <source>
        <dbReference type="ARBA" id="ARBA00022964"/>
    </source>
</evidence>
<feature type="binding site" evidence="11">
    <location>
        <position position="131"/>
    </location>
    <ligand>
        <name>Fe(2+)</name>
        <dbReference type="ChEBI" id="CHEBI:29033"/>
        <note>for iron-dependent acireductone dioxygenase activity</note>
    </ligand>
</feature>
<dbReference type="UniPathway" id="UPA00904">
    <property type="reaction ID" value="UER00878"/>
</dbReference>
<keyword evidence="3 11" id="KW-0533">Nickel</keyword>
<dbReference type="InterPro" id="IPR011051">
    <property type="entry name" value="RmlC_Cupin_sf"/>
</dbReference>
<evidence type="ECO:0000256" key="4">
    <source>
        <dbReference type="ARBA" id="ARBA00022605"/>
    </source>
</evidence>
<dbReference type="PANTHER" id="PTHR23418:SF0">
    <property type="entry name" value="ACIREDUCTONE DIOXYGENASE"/>
    <property type="match status" value="1"/>
</dbReference>
<dbReference type="InterPro" id="IPR014710">
    <property type="entry name" value="RmlC-like_jellyroll"/>
</dbReference>
<dbReference type="EMBL" id="CAJPDT010000022">
    <property type="protein sequence ID" value="CAF9919162.1"/>
    <property type="molecule type" value="Genomic_DNA"/>
</dbReference>
<comment type="function">
    <text evidence="11">Catalyzes 2 different reactions between oxygen and the acireductone 1,2-dihydroxy-3-keto-5-methylthiopentene (DHK-MTPene) depending upon the metal bound in the active site. Fe-containing acireductone dioxygenase (Fe-ARD) produces formate and 2-keto-4-methylthiobutyrate (KMTB), the alpha-ketoacid precursor of methionine in the methionine recycle pathway. Ni-containing acireductone dioxygenase (Ni-ARD) produces methylthiopropionate, carbon monoxide and formate, and does not lie on the methionine recycle pathway.</text>
</comment>
<accession>A0A8H3I8T8</accession>
<dbReference type="EC" id="1.13.11.53" evidence="11"/>
<evidence type="ECO:0000313" key="13">
    <source>
        <dbReference type="Proteomes" id="UP000664534"/>
    </source>
</evidence>
<evidence type="ECO:0000256" key="10">
    <source>
        <dbReference type="ARBA" id="ARBA00023242"/>
    </source>
</evidence>
<evidence type="ECO:0000313" key="12">
    <source>
        <dbReference type="EMBL" id="CAF9919162.1"/>
    </source>
</evidence>
<feature type="binding site" evidence="11">
    <location>
        <position position="92"/>
    </location>
    <ligand>
        <name>Ni(2+)</name>
        <dbReference type="ChEBI" id="CHEBI:49786"/>
        <note>for nickel-dependent acireductone dioxygenase activity</note>
    </ligand>
</feature>
<dbReference type="Proteomes" id="UP000664534">
    <property type="component" value="Unassembled WGS sequence"/>
</dbReference>
<feature type="binding site" evidence="11">
    <location>
        <position position="88"/>
    </location>
    <ligand>
        <name>Ni(2+)</name>
        <dbReference type="ChEBI" id="CHEBI:49786"/>
        <note>for nickel-dependent acireductone dioxygenase activity</note>
    </ligand>
</feature>
<dbReference type="InterPro" id="IPR027496">
    <property type="entry name" value="ARD_euk"/>
</dbReference>
<feature type="binding site" evidence="11">
    <location>
        <position position="131"/>
    </location>
    <ligand>
        <name>Ni(2+)</name>
        <dbReference type="ChEBI" id="CHEBI:49786"/>
        <note>for nickel-dependent acireductone dioxygenase activity</note>
    </ligand>
</feature>
<gene>
    <name evidence="12" type="primary">ADI1_1</name>
    <name evidence="11" type="synonym">ADI1</name>
    <name evidence="12" type="ORF">IMSHALPRED_004540</name>
</gene>